<feature type="transmembrane region" description="Helical" evidence="1">
    <location>
        <begin position="113"/>
        <end position="133"/>
    </location>
</feature>
<keyword evidence="1" id="KW-0472">Membrane</keyword>
<keyword evidence="1" id="KW-1133">Transmembrane helix</keyword>
<feature type="transmembrane region" description="Helical" evidence="1">
    <location>
        <begin position="69"/>
        <end position="92"/>
    </location>
</feature>
<dbReference type="RefSeq" id="WP_181730994.1">
    <property type="nucleotide sequence ID" value="NZ_JACEIR010000001.1"/>
</dbReference>
<accession>A0A8I1DDQ3</accession>
<feature type="transmembrane region" description="Helical" evidence="1">
    <location>
        <begin position="39"/>
        <end position="63"/>
    </location>
</feature>
<evidence type="ECO:0000313" key="3">
    <source>
        <dbReference type="Proteomes" id="UP000633619"/>
    </source>
</evidence>
<organism evidence="2 3">
    <name type="scientific">Thermoactinomyces intermedius</name>
    <dbReference type="NCBI Taxonomy" id="2024"/>
    <lineage>
        <taxon>Bacteria</taxon>
        <taxon>Bacillati</taxon>
        <taxon>Bacillota</taxon>
        <taxon>Bacilli</taxon>
        <taxon>Bacillales</taxon>
        <taxon>Thermoactinomycetaceae</taxon>
        <taxon>Thermoactinomyces</taxon>
    </lineage>
</organism>
<evidence type="ECO:0000256" key="1">
    <source>
        <dbReference type="SAM" id="Phobius"/>
    </source>
</evidence>
<protein>
    <recommendedName>
        <fullName evidence="4">DUF2269 family protein</fullName>
    </recommendedName>
</protein>
<comment type="caution">
    <text evidence="2">The sequence shown here is derived from an EMBL/GenBank/DDBJ whole genome shotgun (WGS) entry which is preliminary data.</text>
</comment>
<gene>
    <name evidence="2" type="ORF">I8U20_01270</name>
</gene>
<feature type="transmembrane region" description="Helical" evidence="1">
    <location>
        <begin position="6"/>
        <end position="27"/>
    </location>
</feature>
<dbReference type="Proteomes" id="UP000633619">
    <property type="component" value="Unassembled WGS sequence"/>
</dbReference>
<evidence type="ECO:0008006" key="4">
    <source>
        <dbReference type="Google" id="ProtNLM"/>
    </source>
</evidence>
<dbReference type="EMBL" id="JAECVW010000001">
    <property type="protein sequence ID" value="MBH8593955.1"/>
    <property type="molecule type" value="Genomic_DNA"/>
</dbReference>
<keyword evidence="3" id="KW-1185">Reference proteome</keyword>
<reference evidence="2 3" key="1">
    <citation type="submission" date="2020-12" db="EMBL/GenBank/DDBJ databases">
        <title>WGS of Thermoactinomyces spp.</title>
        <authorList>
            <person name="Cheng K."/>
        </authorList>
    </citation>
    <scope>NUCLEOTIDE SEQUENCE [LARGE SCALE GENOMIC DNA]</scope>
    <source>
        <strain evidence="3">CICC 10671\DSM 43846</strain>
    </source>
</reference>
<evidence type="ECO:0000313" key="2">
    <source>
        <dbReference type="EMBL" id="MBH8593955.1"/>
    </source>
</evidence>
<proteinExistence type="predicted"/>
<keyword evidence="1" id="KW-0812">Transmembrane</keyword>
<dbReference type="AlphaFoldDB" id="A0A8I1DDQ3"/>
<sequence length="135" mass="15811">MNRIMLFLHLLGAVGMGFYLLLPFFLRKTWLQSRGVLQVYYWMNFTVQWILVAQFITGLIMYLQGNYPVLWIILVAVVFTGVGAFGGMFGYYCRKVPPSFEEDQTGWLKKVRMHAILTSLCMYLIIVLMKFPYGW</sequence>
<name>A0A8I1DDQ3_THEIN</name>